<evidence type="ECO:0000313" key="5">
    <source>
        <dbReference type="Proteomes" id="UP000184501"/>
    </source>
</evidence>
<feature type="region of interest" description="Disordered" evidence="2">
    <location>
        <begin position="1"/>
        <end position="25"/>
    </location>
</feature>
<proteinExistence type="inferred from homology"/>
<feature type="domain" description="Barstar (barnase inhibitor)" evidence="3">
    <location>
        <begin position="31"/>
        <end position="111"/>
    </location>
</feature>
<comment type="similarity">
    <text evidence="1">Belongs to the barstar family.</text>
</comment>
<protein>
    <submittedName>
        <fullName evidence="4">Barstar (Barnase inhibitor)</fullName>
    </submittedName>
</protein>
<keyword evidence="5" id="KW-1185">Reference proteome</keyword>
<dbReference type="InterPro" id="IPR035905">
    <property type="entry name" value="Barstar-like_sf"/>
</dbReference>
<accession>A0A1M5BKC1</accession>
<evidence type="ECO:0000259" key="3">
    <source>
        <dbReference type="Pfam" id="PF01337"/>
    </source>
</evidence>
<evidence type="ECO:0000313" key="4">
    <source>
        <dbReference type="EMBL" id="SHF43011.1"/>
    </source>
</evidence>
<sequence length="122" mass="12920">MSADGAFVEAPRGTTAREVEREARQRGAVPHVVDAAAAESKAGALGAFGSALSFPSWYGRNLDALFDCLTDLSWLPAGDHVLVWPGHRALAAKDRTAYDGIRTVLSDAVETNPRLSVVLTDA</sequence>
<evidence type="ECO:0000256" key="1">
    <source>
        <dbReference type="ARBA" id="ARBA00006845"/>
    </source>
</evidence>
<name>A0A1M5BKC1_STRHI</name>
<dbReference type="Gene3D" id="3.30.370.10">
    <property type="entry name" value="Barstar-like"/>
    <property type="match status" value="1"/>
</dbReference>
<dbReference type="EMBL" id="FQVN01000003">
    <property type="protein sequence ID" value="SHF43011.1"/>
    <property type="molecule type" value="Genomic_DNA"/>
</dbReference>
<dbReference type="STRING" id="2017.SAMN05444320_103613"/>
<dbReference type="SUPFAM" id="SSF52038">
    <property type="entry name" value="Barstar-related"/>
    <property type="match status" value="1"/>
</dbReference>
<feature type="compositionally biased region" description="Basic and acidic residues" evidence="2">
    <location>
        <begin position="15"/>
        <end position="25"/>
    </location>
</feature>
<evidence type="ECO:0000256" key="2">
    <source>
        <dbReference type="SAM" id="MobiDB-lite"/>
    </source>
</evidence>
<dbReference type="Proteomes" id="UP000184501">
    <property type="component" value="Unassembled WGS sequence"/>
</dbReference>
<gene>
    <name evidence="4" type="ORF">SAMN05444320_103613</name>
</gene>
<dbReference type="Pfam" id="PF01337">
    <property type="entry name" value="Barstar"/>
    <property type="match status" value="1"/>
</dbReference>
<organism evidence="4 5">
    <name type="scientific">Streptoalloteichus hindustanus</name>
    <dbReference type="NCBI Taxonomy" id="2017"/>
    <lineage>
        <taxon>Bacteria</taxon>
        <taxon>Bacillati</taxon>
        <taxon>Actinomycetota</taxon>
        <taxon>Actinomycetes</taxon>
        <taxon>Pseudonocardiales</taxon>
        <taxon>Pseudonocardiaceae</taxon>
        <taxon>Streptoalloteichus</taxon>
    </lineage>
</organism>
<dbReference type="AlphaFoldDB" id="A0A1M5BKC1"/>
<reference evidence="4 5" key="1">
    <citation type="submission" date="2016-11" db="EMBL/GenBank/DDBJ databases">
        <authorList>
            <person name="Jaros S."/>
            <person name="Januszkiewicz K."/>
            <person name="Wedrychowicz H."/>
        </authorList>
    </citation>
    <scope>NUCLEOTIDE SEQUENCE [LARGE SCALE GENOMIC DNA]</scope>
    <source>
        <strain evidence="4 5">DSM 44523</strain>
    </source>
</reference>
<dbReference type="InterPro" id="IPR000468">
    <property type="entry name" value="Barstar"/>
</dbReference>